<proteinExistence type="predicted"/>
<dbReference type="SUPFAM" id="SSF46689">
    <property type="entry name" value="Homeodomain-like"/>
    <property type="match status" value="1"/>
</dbReference>
<dbReference type="EMBL" id="JAUSQU010000001">
    <property type="protein sequence ID" value="MDP9842224.1"/>
    <property type="molecule type" value="Genomic_DNA"/>
</dbReference>
<gene>
    <name evidence="1" type="ORF">J2853_001435</name>
</gene>
<name>A0ABT9Q818_9ACTN</name>
<comment type="caution">
    <text evidence="1">The sequence shown here is derived from an EMBL/GenBank/DDBJ whole genome shotgun (WGS) entry which is preliminary data.</text>
</comment>
<accession>A0ABT9Q818</accession>
<reference evidence="1 2" key="1">
    <citation type="submission" date="2023-07" db="EMBL/GenBank/DDBJ databases">
        <title>Sequencing the genomes of 1000 actinobacteria strains.</title>
        <authorList>
            <person name="Klenk H.-P."/>
        </authorList>
    </citation>
    <scope>NUCLEOTIDE SEQUENCE [LARGE SCALE GENOMIC DNA]</scope>
    <source>
        <strain evidence="1 2">DSM 46740</strain>
    </source>
</reference>
<evidence type="ECO:0000313" key="1">
    <source>
        <dbReference type="EMBL" id="MDP9842224.1"/>
    </source>
</evidence>
<dbReference type="InterPro" id="IPR009057">
    <property type="entry name" value="Homeodomain-like_sf"/>
</dbReference>
<keyword evidence="2" id="KW-1185">Reference proteome</keyword>
<dbReference type="Pfam" id="PF01527">
    <property type="entry name" value="HTH_Tnp_1"/>
    <property type="match status" value="1"/>
</dbReference>
<dbReference type="Gene3D" id="1.10.10.60">
    <property type="entry name" value="Homeodomain-like"/>
    <property type="match status" value="1"/>
</dbReference>
<sequence>MPDHRDLETKEFLVAMKAYSVEFKTDAVALYLSDPSRTYASVAKDLGVNRETLRLWVHQARSAGTAPKTGSVKRPPTGLVTSGNVLEEENKQLRARIRELGPSPRGVDILSARS</sequence>
<evidence type="ECO:0000313" key="2">
    <source>
        <dbReference type="Proteomes" id="UP001225356"/>
    </source>
</evidence>
<dbReference type="Proteomes" id="UP001225356">
    <property type="component" value="Unassembled WGS sequence"/>
</dbReference>
<dbReference type="InterPro" id="IPR002514">
    <property type="entry name" value="Transposase_8"/>
</dbReference>
<organism evidence="1 2">
    <name type="scientific">Streptosporangium lutulentum</name>
    <dbReference type="NCBI Taxonomy" id="1461250"/>
    <lineage>
        <taxon>Bacteria</taxon>
        <taxon>Bacillati</taxon>
        <taxon>Actinomycetota</taxon>
        <taxon>Actinomycetes</taxon>
        <taxon>Streptosporangiales</taxon>
        <taxon>Streptosporangiaceae</taxon>
        <taxon>Streptosporangium</taxon>
    </lineage>
</organism>
<protein>
    <submittedName>
        <fullName evidence="1">Transposase</fullName>
    </submittedName>
</protein>